<dbReference type="GO" id="GO:0001228">
    <property type="term" value="F:DNA-binding transcription activator activity, RNA polymerase II-specific"/>
    <property type="evidence" value="ECO:0007669"/>
    <property type="project" value="TreeGrafter"/>
</dbReference>
<evidence type="ECO:0000256" key="7">
    <source>
        <dbReference type="PROSITE-ProRule" id="PRU01313"/>
    </source>
</evidence>
<dbReference type="InterPro" id="IPR040167">
    <property type="entry name" value="TF_CP2-like"/>
</dbReference>
<evidence type="ECO:0000256" key="3">
    <source>
        <dbReference type="ARBA" id="ARBA00023015"/>
    </source>
</evidence>
<dbReference type="InterPro" id="IPR057520">
    <property type="entry name" value="GRHL1/CP2_C"/>
</dbReference>
<dbReference type="OrthoDB" id="9996779at2759"/>
<dbReference type="AlphaFoldDB" id="A0A7R9KK83"/>
<dbReference type="EMBL" id="CAJPIZ010002380">
    <property type="protein sequence ID" value="CAG2104947.1"/>
    <property type="molecule type" value="Genomic_DNA"/>
</dbReference>
<comment type="similarity">
    <text evidence="2">Belongs to the grh/CP2 family. CP2 subfamily.</text>
</comment>
<dbReference type="SUPFAM" id="SSF47769">
    <property type="entry name" value="SAM/Pointed domain"/>
    <property type="match status" value="1"/>
</dbReference>
<dbReference type="Gene3D" id="1.10.150.50">
    <property type="entry name" value="Transcription Factor, Ets-1"/>
    <property type="match status" value="1"/>
</dbReference>
<dbReference type="InterPro" id="IPR041418">
    <property type="entry name" value="SAM_3"/>
</dbReference>
<dbReference type="CDD" id="cd09537">
    <property type="entry name" value="SAM_CP2-like"/>
    <property type="match status" value="1"/>
</dbReference>
<evidence type="ECO:0000256" key="1">
    <source>
        <dbReference type="ARBA" id="ARBA00004123"/>
    </source>
</evidence>
<dbReference type="Pfam" id="PF18016">
    <property type="entry name" value="SAM_3"/>
    <property type="match status" value="1"/>
</dbReference>
<evidence type="ECO:0000256" key="5">
    <source>
        <dbReference type="ARBA" id="ARBA00023163"/>
    </source>
</evidence>
<dbReference type="GO" id="GO:0005634">
    <property type="term" value="C:nucleus"/>
    <property type="evidence" value="ECO:0007669"/>
    <property type="project" value="UniProtKB-SubCell"/>
</dbReference>
<dbReference type="FunFam" id="1.10.150.50:FF:000086">
    <property type="entry name" value="Alpha-globin transcription factor CP2"/>
    <property type="match status" value="1"/>
</dbReference>
<evidence type="ECO:0000256" key="6">
    <source>
        <dbReference type="ARBA" id="ARBA00023242"/>
    </source>
</evidence>
<evidence type="ECO:0000256" key="4">
    <source>
        <dbReference type="ARBA" id="ARBA00023125"/>
    </source>
</evidence>
<dbReference type="Pfam" id="PF04516">
    <property type="entry name" value="CP2"/>
    <property type="match status" value="1"/>
</dbReference>
<dbReference type="PANTHER" id="PTHR11037:SF21">
    <property type="entry name" value="GEMINI, ISOFORM C"/>
    <property type="match status" value="1"/>
</dbReference>
<evidence type="ECO:0000256" key="8">
    <source>
        <dbReference type="SAM" id="MobiDB-lite"/>
    </source>
</evidence>
<keyword evidence="4 7" id="KW-0238">DNA-binding</keyword>
<dbReference type="InterPro" id="IPR007604">
    <property type="entry name" value="CP2"/>
</dbReference>
<proteinExistence type="inferred from homology"/>
<comment type="subcellular location">
    <subcellularLocation>
        <location evidence="1 7">Nucleus</location>
    </subcellularLocation>
</comment>
<reference evidence="10" key="1">
    <citation type="submission" date="2020-11" db="EMBL/GenBank/DDBJ databases">
        <authorList>
            <person name="Tran Van P."/>
        </authorList>
    </citation>
    <scope>NUCLEOTIDE SEQUENCE</scope>
</reference>
<accession>A0A7R9KK83</accession>
<dbReference type="GO" id="GO:0000978">
    <property type="term" value="F:RNA polymerase II cis-regulatory region sequence-specific DNA binding"/>
    <property type="evidence" value="ECO:0007669"/>
    <property type="project" value="TreeGrafter"/>
</dbReference>
<sequence length="932" mass="103546">MCGSVFHSLLITDTVWRLSHFCGQVSVGHTPSGRTHGDYQSVLTPLATVISICGCVVNGSEYCVEKHIVFGGLRTCHRPTTTTTTCVHSIPSKTHHEFAIHISLDPLVIIIMMRTIHRMRRSFSLDLAADDSNTLFLPFNTIDDNHSHNHHNYHQLFAKATHIKPSCESGIILNKLFNSIISDEFMDCGHTCVRTVRSIIKAPKENFYDVLNSTGQSSGADCQTNCGEMTAAVHWSTGVDDIDDALAADFDGSLSGLGMELGTNSFNMSEALMALPNLTGLKHEHHNHHHSHHLTSHHHHSHHHQHSVGHSSNHQNARISHSEGSSTDRSNGASPLLHSSADETNRPIAVVHGKKNRLAYGTEDEVVTTAIKRFCLSNERESNLNEHNNRYFISNNYLNEDECNDDCVDELRCQHRHSSSVPDLRTTVPGATNQSHSTASSPSSSSTPTPTPSSVLAQILAAQQYIANSPPPAHETLPSNSISTRSATKFQYVLGAATSMAVKTHEESMTYLNQGQSYEIKLKKVGDLTEMRGKMLKTILRVGFQERRLQYMEKELISQWKNQRPTDRILEVDVPLSYGVHDIFDDPKDVNKCEFFWDPTKETGVFVKVNCISTEFTPKKHGGEKGVPFRIVIETYPHNGHSPASCLHAASCQVKVFKPKGADRKHKTDREKMAKKPHLEQEKFQNSVDCTVFIDCSLDSLFSFSAPVSQTTSNHISTIEINPKTNESIKCLSPEHSLTPKPLAINSYCESDSSHDLVTNCLPTAQSVDASFRALAVDSDAELTNKWLQTNRFNSYTRTFSNFAGADILRLTREDLIQICGLTDGIRLFNALHARTIRPRLTVYVSSPSDEVYRAVYLENLTVNELIAKLNAILLSNSKIKLSRICLSGPSGIHILVTDDVVRNLSEESMFLVEIKKDPNGGKLQALLKPFN</sequence>
<keyword evidence="3" id="KW-0805">Transcription regulation</keyword>
<dbReference type="EMBL" id="OC856955">
    <property type="protein sequence ID" value="CAD7624517.1"/>
    <property type="molecule type" value="Genomic_DNA"/>
</dbReference>
<keyword evidence="11" id="KW-1185">Reference proteome</keyword>
<feature type="region of interest" description="Disordered" evidence="8">
    <location>
        <begin position="283"/>
        <end position="348"/>
    </location>
</feature>
<dbReference type="Pfam" id="PF25416">
    <property type="entry name" value="GRHL1_C"/>
    <property type="match status" value="1"/>
</dbReference>
<gene>
    <name evidence="10" type="ORF">OSB1V03_LOCUS4961</name>
</gene>
<evidence type="ECO:0000313" key="11">
    <source>
        <dbReference type="Proteomes" id="UP000759131"/>
    </source>
</evidence>
<dbReference type="Proteomes" id="UP000759131">
    <property type="component" value="Unassembled WGS sequence"/>
</dbReference>
<evidence type="ECO:0000313" key="10">
    <source>
        <dbReference type="EMBL" id="CAD7624517.1"/>
    </source>
</evidence>
<keyword evidence="5" id="KW-0804">Transcription</keyword>
<dbReference type="PANTHER" id="PTHR11037">
    <property type="entry name" value="TRANSCRIPTION FACTOR CP2"/>
    <property type="match status" value="1"/>
</dbReference>
<feature type="compositionally biased region" description="Low complexity" evidence="8">
    <location>
        <begin position="435"/>
        <end position="453"/>
    </location>
</feature>
<evidence type="ECO:0000259" key="9">
    <source>
        <dbReference type="PROSITE" id="PS51968"/>
    </source>
</evidence>
<name>A0A7R9KK83_9ACAR</name>
<evidence type="ECO:0000256" key="2">
    <source>
        <dbReference type="ARBA" id="ARBA00010852"/>
    </source>
</evidence>
<dbReference type="PROSITE" id="PS51968">
    <property type="entry name" value="GRH_CP2_DB"/>
    <property type="match status" value="1"/>
</dbReference>
<feature type="compositionally biased region" description="Polar residues" evidence="8">
    <location>
        <begin position="315"/>
        <end position="333"/>
    </location>
</feature>
<feature type="domain" description="Grh/CP2 DB" evidence="9">
    <location>
        <begin position="486"/>
        <end position="719"/>
    </location>
</feature>
<feature type="region of interest" description="Disordered" evidence="8">
    <location>
        <begin position="418"/>
        <end position="453"/>
    </location>
</feature>
<protein>
    <recommendedName>
        <fullName evidence="9">Grh/CP2 DB domain-containing protein</fullName>
    </recommendedName>
</protein>
<feature type="compositionally biased region" description="Basic residues" evidence="8">
    <location>
        <begin position="283"/>
        <end position="307"/>
    </location>
</feature>
<organism evidence="10">
    <name type="scientific">Medioppia subpectinata</name>
    <dbReference type="NCBI Taxonomy" id="1979941"/>
    <lineage>
        <taxon>Eukaryota</taxon>
        <taxon>Metazoa</taxon>
        <taxon>Ecdysozoa</taxon>
        <taxon>Arthropoda</taxon>
        <taxon>Chelicerata</taxon>
        <taxon>Arachnida</taxon>
        <taxon>Acari</taxon>
        <taxon>Acariformes</taxon>
        <taxon>Sarcoptiformes</taxon>
        <taxon>Oribatida</taxon>
        <taxon>Brachypylina</taxon>
        <taxon>Oppioidea</taxon>
        <taxon>Oppiidae</taxon>
        <taxon>Medioppia</taxon>
    </lineage>
</organism>
<keyword evidence="6 7" id="KW-0539">Nucleus</keyword>
<dbReference type="InterPro" id="IPR013761">
    <property type="entry name" value="SAM/pointed_sf"/>
</dbReference>